<keyword evidence="2 4" id="KW-0238">DNA-binding</keyword>
<dbReference type="InterPro" id="IPR001647">
    <property type="entry name" value="HTH_TetR"/>
</dbReference>
<dbReference type="InterPro" id="IPR050109">
    <property type="entry name" value="HTH-type_TetR-like_transc_reg"/>
</dbReference>
<keyword evidence="1" id="KW-0805">Transcription regulation</keyword>
<organism evidence="6 7">
    <name type="scientific">Acrocarpospora phusangensis</name>
    <dbReference type="NCBI Taxonomy" id="1070424"/>
    <lineage>
        <taxon>Bacteria</taxon>
        <taxon>Bacillati</taxon>
        <taxon>Actinomycetota</taxon>
        <taxon>Actinomycetes</taxon>
        <taxon>Streptosporangiales</taxon>
        <taxon>Streptosporangiaceae</taxon>
        <taxon>Acrocarpospora</taxon>
    </lineage>
</organism>
<feature type="DNA-binding region" description="H-T-H motif" evidence="4">
    <location>
        <begin position="38"/>
        <end position="57"/>
    </location>
</feature>
<dbReference type="Pfam" id="PF00440">
    <property type="entry name" value="TetR_N"/>
    <property type="match status" value="1"/>
</dbReference>
<evidence type="ECO:0000259" key="5">
    <source>
        <dbReference type="PROSITE" id="PS50977"/>
    </source>
</evidence>
<dbReference type="PROSITE" id="PS50977">
    <property type="entry name" value="HTH_TETR_2"/>
    <property type="match status" value="1"/>
</dbReference>
<gene>
    <name evidence="6" type="ORF">Aph01nite_32800</name>
</gene>
<dbReference type="RefSeq" id="WP_204041696.1">
    <property type="nucleotide sequence ID" value="NZ_BOOA01000023.1"/>
</dbReference>
<evidence type="ECO:0000313" key="6">
    <source>
        <dbReference type="EMBL" id="GIH24970.1"/>
    </source>
</evidence>
<evidence type="ECO:0000256" key="3">
    <source>
        <dbReference type="ARBA" id="ARBA00023163"/>
    </source>
</evidence>
<dbReference type="SUPFAM" id="SSF46689">
    <property type="entry name" value="Homeodomain-like"/>
    <property type="match status" value="1"/>
</dbReference>
<evidence type="ECO:0000256" key="4">
    <source>
        <dbReference type="PROSITE-ProRule" id="PRU00335"/>
    </source>
</evidence>
<dbReference type="InterPro" id="IPR009057">
    <property type="entry name" value="Homeodomain-like_sf"/>
</dbReference>
<evidence type="ECO:0000256" key="1">
    <source>
        <dbReference type="ARBA" id="ARBA00023015"/>
    </source>
</evidence>
<name>A0A919QE95_9ACTN</name>
<dbReference type="Gene3D" id="1.10.357.10">
    <property type="entry name" value="Tetracycline Repressor, domain 2"/>
    <property type="match status" value="1"/>
</dbReference>
<dbReference type="GO" id="GO:0003700">
    <property type="term" value="F:DNA-binding transcription factor activity"/>
    <property type="evidence" value="ECO:0007669"/>
    <property type="project" value="TreeGrafter"/>
</dbReference>
<dbReference type="AlphaFoldDB" id="A0A919QE95"/>
<dbReference type="PANTHER" id="PTHR30055:SF234">
    <property type="entry name" value="HTH-TYPE TRANSCRIPTIONAL REGULATOR BETI"/>
    <property type="match status" value="1"/>
</dbReference>
<keyword evidence="3" id="KW-0804">Transcription</keyword>
<dbReference type="GO" id="GO:0000976">
    <property type="term" value="F:transcription cis-regulatory region binding"/>
    <property type="evidence" value="ECO:0007669"/>
    <property type="project" value="TreeGrafter"/>
</dbReference>
<dbReference type="InterPro" id="IPR036271">
    <property type="entry name" value="Tet_transcr_reg_TetR-rel_C_sf"/>
</dbReference>
<dbReference type="SUPFAM" id="SSF48498">
    <property type="entry name" value="Tetracyclin repressor-like, C-terminal domain"/>
    <property type="match status" value="1"/>
</dbReference>
<accession>A0A919QE95</accession>
<dbReference type="InterPro" id="IPR025996">
    <property type="entry name" value="MT1864/Rv1816-like_C"/>
</dbReference>
<dbReference type="Proteomes" id="UP000640052">
    <property type="component" value="Unassembled WGS sequence"/>
</dbReference>
<dbReference type="EMBL" id="BOOA01000023">
    <property type="protein sequence ID" value="GIH24970.1"/>
    <property type="molecule type" value="Genomic_DNA"/>
</dbReference>
<dbReference type="PANTHER" id="PTHR30055">
    <property type="entry name" value="HTH-TYPE TRANSCRIPTIONAL REGULATOR RUTR"/>
    <property type="match status" value="1"/>
</dbReference>
<proteinExistence type="predicted"/>
<evidence type="ECO:0000313" key="7">
    <source>
        <dbReference type="Proteomes" id="UP000640052"/>
    </source>
</evidence>
<feature type="domain" description="HTH tetR-type" evidence="5">
    <location>
        <begin position="16"/>
        <end position="75"/>
    </location>
</feature>
<evidence type="ECO:0000256" key="2">
    <source>
        <dbReference type="ARBA" id="ARBA00023125"/>
    </source>
</evidence>
<dbReference type="Pfam" id="PF13305">
    <property type="entry name" value="TetR_C_33"/>
    <property type="match status" value="1"/>
</dbReference>
<sequence>MGNDARRPQNKRGSGGQLREDIVRAAARLVEQGDGTPTLRAVAREAGITAPAIYAHFDNLDEVLQAVVLSTFQALTAHLRGSVAGLTDPVERLRAACRGYVRFAVDRPQQYGLLFTSPLPEPPPDPGKLLETMEGAEAFAFLLDAIRECAIAGRSHSDDLPRDAIALWVGLHGYISLHLSRPHFPWPPAHGIVDTLIDAHAHLNNHRPSGAG</sequence>
<keyword evidence="7" id="KW-1185">Reference proteome</keyword>
<comment type="caution">
    <text evidence="6">The sequence shown here is derived from an EMBL/GenBank/DDBJ whole genome shotgun (WGS) entry which is preliminary data.</text>
</comment>
<protein>
    <recommendedName>
        <fullName evidence="5">HTH tetR-type domain-containing protein</fullName>
    </recommendedName>
</protein>
<reference evidence="6" key="1">
    <citation type="submission" date="2021-01" db="EMBL/GenBank/DDBJ databases">
        <title>Whole genome shotgun sequence of Acrocarpospora phusangensis NBRC 108782.</title>
        <authorList>
            <person name="Komaki H."/>
            <person name="Tamura T."/>
        </authorList>
    </citation>
    <scope>NUCLEOTIDE SEQUENCE</scope>
    <source>
        <strain evidence="6">NBRC 108782</strain>
    </source>
</reference>